<feature type="transmembrane region" description="Helical" evidence="7">
    <location>
        <begin position="617"/>
        <end position="634"/>
    </location>
</feature>
<evidence type="ECO:0000256" key="6">
    <source>
        <dbReference type="SAM" id="MobiDB-lite"/>
    </source>
</evidence>
<feature type="compositionally biased region" description="Basic and acidic residues" evidence="6">
    <location>
        <begin position="81"/>
        <end position="99"/>
    </location>
</feature>
<dbReference type="GO" id="GO:0005789">
    <property type="term" value="C:endoplasmic reticulum membrane"/>
    <property type="evidence" value="ECO:0007669"/>
    <property type="project" value="TreeGrafter"/>
</dbReference>
<name>A0A9D3XXG5_9SAUR</name>
<feature type="transmembrane region" description="Helical" evidence="7">
    <location>
        <begin position="280"/>
        <end position="298"/>
    </location>
</feature>
<dbReference type="AlphaFoldDB" id="A0A9D3XXG5"/>
<evidence type="ECO:0000256" key="4">
    <source>
        <dbReference type="ARBA" id="ARBA00022989"/>
    </source>
</evidence>
<evidence type="ECO:0000256" key="5">
    <source>
        <dbReference type="ARBA" id="ARBA00023136"/>
    </source>
</evidence>
<dbReference type="PANTHER" id="PTHR12995">
    <property type="entry name" value="FI21814P1"/>
    <property type="match status" value="1"/>
</dbReference>
<evidence type="ECO:0000256" key="3">
    <source>
        <dbReference type="ARBA" id="ARBA00022692"/>
    </source>
</evidence>
<feature type="transmembrane region" description="Helical" evidence="7">
    <location>
        <begin position="318"/>
        <end position="343"/>
    </location>
</feature>
<sequence>VPLLGGGRAGTKGQSCVPKGGDREGAAPQQALPLPTWLPSLAATPPFPFLGWPLLSPCDESISPHCHVSPGEQPPPPPQLRGEEGAGERGERWREKERGGGWARFSRPLPPSPLLPGELLNPDPLQRGPAGQVAAPARLALSWEGFGVVVWVSGQSLLEALEVDRFLVMPGGRRGPSRQQLSRSALPSLQTLVGGSCGNGTGLRNRNGSAISLSAPPITALITPEPVRHCRIPDLPLDGSLLFEFLFFIYLLVALFIQYINIYKTVWWYPYNHPASCTSLNFHLIDYHLAAFITVMLARRLVWALISEASQVGAMSVIHYMALIMARLVLLTLCGWVLCWTLVNLFRSHSVLNLLFLGYPFGVYVPLCCFHQDSRAQPLPTDCSYLVQDQMVDDGTSGIGSLVKPKDFLSLLRESLKEQFNNPTAIPTHSCPLSPDLIRNEVECLKADFNRRIKEVLFNSLFSAYYVAFLPLCFVKSTQYYDMRWSCEHLIMVWINAFVMLTTQLLPPKYCDLLHRSAAHLGKWQKLEHGSYSNAPQHIWSESTIWPQGVLVRHSRCLYKAVGPYNVAVPSDVSHARFYFLFHRPLRLLNLLILIEGSVVCYQLYSLLRSEKWNHTLSMALILFCNYYVLFKLLRDRIVLGRAYSYPLNSYGLKAH</sequence>
<organism evidence="8 9">
    <name type="scientific">Mauremys mutica</name>
    <name type="common">yellowpond turtle</name>
    <dbReference type="NCBI Taxonomy" id="74926"/>
    <lineage>
        <taxon>Eukaryota</taxon>
        <taxon>Metazoa</taxon>
        <taxon>Chordata</taxon>
        <taxon>Craniata</taxon>
        <taxon>Vertebrata</taxon>
        <taxon>Euteleostomi</taxon>
        <taxon>Archelosauria</taxon>
        <taxon>Testudinata</taxon>
        <taxon>Testudines</taxon>
        <taxon>Cryptodira</taxon>
        <taxon>Durocryptodira</taxon>
        <taxon>Testudinoidea</taxon>
        <taxon>Geoemydidae</taxon>
        <taxon>Geoemydinae</taxon>
        <taxon>Mauremys</taxon>
    </lineage>
</organism>
<feature type="non-terminal residue" evidence="8">
    <location>
        <position position="656"/>
    </location>
</feature>
<feature type="compositionally biased region" description="Gly residues" evidence="6">
    <location>
        <begin position="1"/>
        <end position="10"/>
    </location>
</feature>
<gene>
    <name evidence="8" type="ORF">KIL84_019985</name>
</gene>
<keyword evidence="4 7" id="KW-1133">Transmembrane helix</keyword>
<comment type="caution">
    <text evidence="8">The sequence shown here is derived from an EMBL/GenBank/DDBJ whole genome shotgun (WGS) entry which is preliminary data.</text>
</comment>
<feature type="region of interest" description="Disordered" evidence="6">
    <location>
        <begin position="65"/>
        <end position="130"/>
    </location>
</feature>
<feature type="transmembrane region" description="Helical" evidence="7">
    <location>
        <begin position="586"/>
        <end position="605"/>
    </location>
</feature>
<feature type="transmembrane region" description="Helical" evidence="7">
    <location>
        <begin position="489"/>
        <end position="506"/>
    </location>
</feature>
<evidence type="ECO:0000313" key="9">
    <source>
        <dbReference type="Proteomes" id="UP000827986"/>
    </source>
</evidence>
<dbReference type="GO" id="GO:1901097">
    <property type="term" value="P:negative regulation of autophagosome maturation"/>
    <property type="evidence" value="ECO:0007669"/>
    <property type="project" value="TreeGrafter"/>
</dbReference>
<evidence type="ECO:0000313" key="8">
    <source>
        <dbReference type="EMBL" id="KAH1187236.1"/>
    </source>
</evidence>
<feature type="region of interest" description="Disordered" evidence="6">
    <location>
        <begin position="1"/>
        <end position="30"/>
    </location>
</feature>
<dbReference type="PANTHER" id="PTHR12995:SF3">
    <property type="entry name" value="TRANSMEMBRANE PROTEIN 39A"/>
    <property type="match status" value="1"/>
</dbReference>
<protein>
    <recommendedName>
        <fullName evidence="10">Transmembrane protein 39A</fullName>
    </recommendedName>
</protein>
<keyword evidence="9" id="KW-1185">Reference proteome</keyword>
<keyword evidence="5 7" id="KW-0472">Membrane</keyword>
<dbReference type="Proteomes" id="UP000827986">
    <property type="component" value="Unassembled WGS sequence"/>
</dbReference>
<accession>A0A9D3XXG5</accession>
<evidence type="ECO:0008006" key="10">
    <source>
        <dbReference type="Google" id="ProtNLM"/>
    </source>
</evidence>
<feature type="transmembrane region" description="Helical" evidence="7">
    <location>
        <begin position="241"/>
        <end position="260"/>
    </location>
</feature>
<dbReference type="EMBL" id="JAHDVG010000463">
    <property type="protein sequence ID" value="KAH1187236.1"/>
    <property type="molecule type" value="Genomic_DNA"/>
</dbReference>
<feature type="transmembrane region" description="Helical" evidence="7">
    <location>
        <begin position="456"/>
        <end position="477"/>
    </location>
</feature>
<dbReference type="Pfam" id="PF10271">
    <property type="entry name" value="Tmp39"/>
    <property type="match status" value="1"/>
</dbReference>
<dbReference type="InterPro" id="IPR019397">
    <property type="entry name" value="Uncharacterised_TMEM39"/>
</dbReference>
<comment type="similarity">
    <text evidence="2">Belongs to the TMEM39 family.</text>
</comment>
<evidence type="ECO:0000256" key="7">
    <source>
        <dbReference type="SAM" id="Phobius"/>
    </source>
</evidence>
<comment type="subcellular location">
    <subcellularLocation>
        <location evidence="1">Membrane</location>
        <topology evidence="1">Multi-pass membrane protein</topology>
    </subcellularLocation>
</comment>
<dbReference type="GO" id="GO:1902902">
    <property type="term" value="P:negative regulation of autophagosome assembly"/>
    <property type="evidence" value="ECO:0007669"/>
    <property type="project" value="TreeGrafter"/>
</dbReference>
<reference evidence="8" key="1">
    <citation type="submission" date="2021-09" db="EMBL/GenBank/DDBJ databases">
        <title>The genome of Mauremys mutica provides insights into the evolution of semi-aquatic lifestyle.</title>
        <authorList>
            <person name="Gong S."/>
            <person name="Gao Y."/>
        </authorList>
    </citation>
    <scope>NUCLEOTIDE SEQUENCE</scope>
    <source>
        <strain evidence="8">MM-2020</strain>
        <tissue evidence="8">Muscle</tissue>
    </source>
</reference>
<proteinExistence type="inferred from homology"/>
<evidence type="ECO:0000256" key="2">
    <source>
        <dbReference type="ARBA" id="ARBA00010737"/>
    </source>
</evidence>
<keyword evidence="3 7" id="KW-0812">Transmembrane</keyword>
<evidence type="ECO:0000256" key="1">
    <source>
        <dbReference type="ARBA" id="ARBA00004141"/>
    </source>
</evidence>